<accession>A0A3E1NMA4</accession>
<dbReference type="EMBL" id="QTJU01000002">
    <property type="protein sequence ID" value="RFM29065.1"/>
    <property type="molecule type" value="Genomic_DNA"/>
</dbReference>
<reference evidence="2 3" key="1">
    <citation type="submission" date="2018-08" db="EMBL/GenBank/DDBJ databases">
        <title>Chitinophagaceae sp. K23C18032701, a novel bacterium isolated from forest soil.</title>
        <authorList>
            <person name="Wang C."/>
        </authorList>
    </citation>
    <scope>NUCLEOTIDE SEQUENCE [LARGE SCALE GENOMIC DNA]</scope>
    <source>
        <strain evidence="2 3">K23C18032701</strain>
    </source>
</reference>
<feature type="chain" id="PRO_5017592955" evidence="1">
    <location>
        <begin position="19"/>
        <end position="78"/>
    </location>
</feature>
<evidence type="ECO:0000313" key="3">
    <source>
        <dbReference type="Proteomes" id="UP000261284"/>
    </source>
</evidence>
<keyword evidence="3" id="KW-1185">Reference proteome</keyword>
<protein>
    <submittedName>
        <fullName evidence="2">Uncharacterized protein</fullName>
    </submittedName>
</protein>
<keyword evidence="1" id="KW-0732">Signal</keyword>
<gene>
    <name evidence="2" type="ORF">DXN05_09920</name>
</gene>
<feature type="signal peptide" evidence="1">
    <location>
        <begin position="1"/>
        <end position="18"/>
    </location>
</feature>
<organism evidence="2 3">
    <name type="scientific">Deminuibacter soli</name>
    <dbReference type="NCBI Taxonomy" id="2291815"/>
    <lineage>
        <taxon>Bacteria</taxon>
        <taxon>Pseudomonadati</taxon>
        <taxon>Bacteroidota</taxon>
        <taxon>Chitinophagia</taxon>
        <taxon>Chitinophagales</taxon>
        <taxon>Chitinophagaceae</taxon>
        <taxon>Deminuibacter</taxon>
    </lineage>
</organism>
<proteinExistence type="predicted"/>
<name>A0A3E1NMA4_9BACT</name>
<evidence type="ECO:0000313" key="2">
    <source>
        <dbReference type="EMBL" id="RFM29065.1"/>
    </source>
</evidence>
<sequence length="78" mass="8776">MKTILISFWLLSAVLAIAQNKNTAMHLGERMPLEKGYVIYREEKETSHYVNPNEGVDILSDNILDSVFSVSNGSIYSI</sequence>
<dbReference type="AlphaFoldDB" id="A0A3E1NMA4"/>
<evidence type="ECO:0000256" key="1">
    <source>
        <dbReference type="SAM" id="SignalP"/>
    </source>
</evidence>
<dbReference type="Proteomes" id="UP000261284">
    <property type="component" value="Unassembled WGS sequence"/>
</dbReference>
<comment type="caution">
    <text evidence="2">The sequence shown here is derived from an EMBL/GenBank/DDBJ whole genome shotgun (WGS) entry which is preliminary data.</text>
</comment>
<dbReference type="RefSeq" id="WP_116847050.1">
    <property type="nucleotide sequence ID" value="NZ_QTJU01000002.1"/>
</dbReference>